<protein>
    <submittedName>
        <fullName evidence="7">Multiple epidermal growth factor-like domains protein 10</fullName>
    </submittedName>
</protein>
<dbReference type="Pfam" id="PF00053">
    <property type="entry name" value="EGF_laminin"/>
    <property type="match status" value="2"/>
</dbReference>
<dbReference type="Gene3D" id="2.170.300.10">
    <property type="entry name" value="Tie2 ligand-binding domain superfamily"/>
    <property type="match status" value="3"/>
</dbReference>
<dbReference type="EMBL" id="BMAW01100418">
    <property type="protein sequence ID" value="GFS94799.1"/>
    <property type="molecule type" value="Genomic_DNA"/>
</dbReference>
<feature type="chain" id="PRO_5036484914" evidence="5">
    <location>
        <begin position="17"/>
        <end position="416"/>
    </location>
</feature>
<dbReference type="InterPro" id="IPR002049">
    <property type="entry name" value="LE_dom"/>
</dbReference>
<dbReference type="FunFam" id="2.170.300.10:FF:000041">
    <property type="entry name" value="Tyrosine protein kinase receptor tie-1, putative"/>
    <property type="match status" value="1"/>
</dbReference>
<keyword evidence="1" id="KW-0245">EGF-like domain</keyword>
<reference evidence="7" key="1">
    <citation type="submission" date="2020-08" db="EMBL/GenBank/DDBJ databases">
        <title>Multicomponent nature underlies the extraordinary mechanical properties of spider dragline silk.</title>
        <authorList>
            <person name="Kono N."/>
            <person name="Nakamura H."/>
            <person name="Mori M."/>
            <person name="Yoshida Y."/>
            <person name="Ohtoshi R."/>
            <person name="Malay A.D."/>
            <person name="Moran D.A.P."/>
            <person name="Tomita M."/>
            <person name="Numata K."/>
            <person name="Arakawa K."/>
        </authorList>
    </citation>
    <scope>NUCLEOTIDE SEQUENCE</scope>
</reference>
<dbReference type="PANTHER" id="PTHR26391">
    <property type="entry name" value="INACTIVE TYROSINE-PROTEIN KINASE 7"/>
    <property type="match status" value="1"/>
</dbReference>
<evidence type="ECO:0000256" key="2">
    <source>
        <dbReference type="ARBA" id="ARBA00022729"/>
    </source>
</evidence>
<dbReference type="OrthoDB" id="1668230at2759"/>
<evidence type="ECO:0000256" key="4">
    <source>
        <dbReference type="ARBA" id="ARBA00023157"/>
    </source>
</evidence>
<feature type="signal peptide" evidence="5">
    <location>
        <begin position="1"/>
        <end position="16"/>
    </location>
</feature>
<evidence type="ECO:0000256" key="1">
    <source>
        <dbReference type="ARBA" id="ARBA00022536"/>
    </source>
</evidence>
<proteinExistence type="predicted"/>
<feature type="non-terminal residue" evidence="7">
    <location>
        <position position="1"/>
    </location>
</feature>
<dbReference type="AlphaFoldDB" id="A0A8X6N5J3"/>
<keyword evidence="4" id="KW-1015">Disulfide bond</keyword>
<dbReference type="Proteomes" id="UP000887013">
    <property type="component" value="Unassembled WGS sequence"/>
</dbReference>
<dbReference type="PANTHER" id="PTHR26391:SF18">
    <property type="entry name" value="PROTEIN KINASE RECEPTOR TIE-1, PUTATIVE-RELATED"/>
    <property type="match status" value="1"/>
</dbReference>
<evidence type="ECO:0000313" key="8">
    <source>
        <dbReference type="Proteomes" id="UP000887013"/>
    </source>
</evidence>
<keyword evidence="3" id="KW-0677">Repeat</keyword>
<dbReference type="Gene3D" id="2.60.40.10">
    <property type="entry name" value="Immunoglobulins"/>
    <property type="match status" value="1"/>
</dbReference>
<evidence type="ECO:0000256" key="3">
    <source>
        <dbReference type="ARBA" id="ARBA00022737"/>
    </source>
</evidence>
<dbReference type="InterPro" id="IPR013783">
    <property type="entry name" value="Ig-like_fold"/>
</dbReference>
<organism evidence="7 8">
    <name type="scientific">Nephila pilipes</name>
    <name type="common">Giant wood spider</name>
    <name type="synonym">Nephila maculata</name>
    <dbReference type="NCBI Taxonomy" id="299642"/>
    <lineage>
        <taxon>Eukaryota</taxon>
        <taxon>Metazoa</taxon>
        <taxon>Ecdysozoa</taxon>
        <taxon>Arthropoda</taxon>
        <taxon>Chelicerata</taxon>
        <taxon>Arachnida</taxon>
        <taxon>Araneae</taxon>
        <taxon>Araneomorphae</taxon>
        <taxon>Entelegynae</taxon>
        <taxon>Araneoidea</taxon>
        <taxon>Nephilidae</taxon>
        <taxon>Nephila</taxon>
    </lineage>
</organism>
<comment type="caution">
    <text evidence="7">The sequence shown here is derived from an EMBL/GenBank/DDBJ whole genome shotgun (WGS) entry which is preliminary data.</text>
</comment>
<accession>A0A8X6N5J3</accession>
<evidence type="ECO:0000259" key="6">
    <source>
        <dbReference type="Pfam" id="PF00053"/>
    </source>
</evidence>
<name>A0A8X6N5J3_NEPPI</name>
<keyword evidence="8" id="KW-1185">Reference proteome</keyword>
<feature type="domain" description="Laminin EGF-like" evidence="6">
    <location>
        <begin position="297"/>
        <end position="331"/>
    </location>
</feature>
<evidence type="ECO:0000313" key="7">
    <source>
        <dbReference type="EMBL" id="GFS94799.1"/>
    </source>
</evidence>
<keyword evidence="2 5" id="KW-0732">Signal</keyword>
<feature type="domain" description="Laminin EGF-like" evidence="6">
    <location>
        <begin position="250"/>
        <end position="292"/>
    </location>
</feature>
<evidence type="ECO:0000256" key="5">
    <source>
        <dbReference type="SAM" id="SignalP"/>
    </source>
</evidence>
<sequence length="416" mass="45145">MCSFKLGIFTLTPTCCRVLIALRGARCVMKAVEPLMNDDWNKSTTSIYRNLWGGNHFFGARCSSFYLILRDNSNTDELCSASFLYCEPGWYGADCKQPCHCAFGISNCNRITGACEGGCARGWRGQSCQIEDPDSNNTYIETSTMAYCSPGTYGPSCERSCHCAGNEHCHIITGQCPSGCEDGWGGSTCGSCRSGRFGENCESTCHCEGGHHSCDKDGFCYSGCEAGWAGFTCQAECTPGRFGPNCASTCHCHENSSSECDKVTGECNGDCEAGYMGKDCQTLCPQNTYGVNCLNMCVCSNLAQCNRIDGSCACVGRWRGRICNESEPQIVAATDEEVNMGQQVFLSCTADAVPEPQMNLSSSDFPGLRVSVRPLEQNQHQAVVKVKPETSGTFEFLCTTRNEHGFDMKKLTLTVV</sequence>
<gene>
    <name evidence="7" type="primary">X975_04854</name>
    <name evidence="7" type="ORF">NPIL_51821</name>
</gene>